<evidence type="ECO:0000313" key="3">
    <source>
        <dbReference type="Proteomes" id="UP000317171"/>
    </source>
</evidence>
<dbReference type="EMBL" id="CP036269">
    <property type="protein sequence ID" value="QDT41723.1"/>
    <property type="molecule type" value="Genomic_DNA"/>
</dbReference>
<proteinExistence type="predicted"/>
<dbReference type="CDD" id="cd07750">
    <property type="entry name" value="PolyPPase_VTC_like"/>
    <property type="match status" value="1"/>
</dbReference>
<keyword evidence="3" id="KW-1185">Reference proteome</keyword>
<organism evidence="2 3">
    <name type="scientific">Gimesia alba</name>
    <dbReference type="NCBI Taxonomy" id="2527973"/>
    <lineage>
        <taxon>Bacteria</taxon>
        <taxon>Pseudomonadati</taxon>
        <taxon>Planctomycetota</taxon>
        <taxon>Planctomycetia</taxon>
        <taxon>Planctomycetales</taxon>
        <taxon>Planctomycetaceae</taxon>
        <taxon>Gimesia</taxon>
    </lineage>
</organism>
<dbReference type="GO" id="GO:0006799">
    <property type="term" value="P:polyphosphate biosynthetic process"/>
    <property type="evidence" value="ECO:0007669"/>
    <property type="project" value="UniProtKB-ARBA"/>
</dbReference>
<accession>A0A517RD01</accession>
<dbReference type="Proteomes" id="UP000317171">
    <property type="component" value="Chromosome"/>
</dbReference>
<dbReference type="Pfam" id="PF09359">
    <property type="entry name" value="VTC"/>
    <property type="match status" value="1"/>
</dbReference>
<dbReference type="InterPro" id="IPR042267">
    <property type="entry name" value="VTC_sf"/>
</dbReference>
<reference evidence="2 3" key="1">
    <citation type="submission" date="2019-02" db="EMBL/GenBank/DDBJ databases">
        <title>Deep-cultivation of Planctomycetes and their phenomic and genomic characterization uncovers novel biology.</title>
        <authorList>
            <person name="Wiegand S."/>
            <person name="Jogler M."/>
            <person name="Boedeker C."/>
            <person name="Pinto D."/>
            <person name="Vollmers J."/>
            <person name="Rivas-Marin E."/>
            <person name="Kohn T."/>
            <person name="Peeters S.H."/>
            <person name="Heuer A."/>
            <person name="Rast P."/>
            <person name="Oberbeckmann S."/>
            <person name="Bunk B."/>
            <person name="Jeske O."/>
            <person name="Meyerdierks A."/>
            <person name="Storesund J.E."/>
            <person name="Kallscheuer N."/>
            <person name="Luecker S."/>
            <person name="Lage O.M."/>
            <person name="Pohl T."/>
            <person name="Merkel B.J."/>
            <person name="Hornburger P."/>
            <person name="Mueller R.-W."/>
            <person name="Bruemmer F."/>
            <person name="Labrenz M."/>
            <person name="Spormann A.M."/>
            <person name="Op den Camp H."/>
            <person name="Overmann J."/>
            <person name="Amann R."/>
            <person name="Jetten M.S.M."/>
            <person name="Mascher T."/>
            <person name="Medema M.H."/>
            <person name="Devos D.P."/>
            <person name="Kaster A.-K."/>
            <person name="Ovreas L."/>
            <person name="Rohde M."/>
            <person name="Galperin M.Y."/>
            <person name="Jogler C."/>
        </authorList>
    </citation>
    <scope>NUCLEOTIDE SEQUENCE [LARGE SCALE GENOMIC DNA]</scope>
    <source>
        <strain evidence="2 3">Pan241w</strain>
    </source>
</reference>
<dbReference type="AlphaFoldDB" id="A0A517RD01"/>
<name>A0A517RD01_9PLAN</name>
<dbReference type="InterPro" id="IPR018966">
    <property type="entry name" value="VTC_domain"/>
</dbReference>
<evidence type="ECO:0000313" key="2">
    <source>
        <dbReference type="EMBL" id="QDT41723.1"/>
    </source>
</evidence>
<dbReference type="Gene3D" id="3.20.100.30">
    <property type="entry name" value="VTC, catalytic tunnel domain"/>
    <property type="match status" value="1"/>
</dbReference>
<evidence type="ECO:0000259" key="1">
    <source>
        <dbReference type="Pfam" id="PF09359"/>
    </source>
</evidence>
<sequence length="250" mass="29013">MDLNHVVPESDTVRVYQARDRRVELKFILPKALSNSVRNWAKERMDPDPHCQTFPSDSYEIHTLYLDTSSLDIYRKTGVAGLTKHRLRCYGNESNIWVETKRKKNNIVLKKRSTISAEELEFIHQPHSAESLWTGAWFQQRVLQKNLQPTALVHYQRFAQTARHQNRTIRLTIDSQLTGCRSSLWEVPNRAPRWTSLSPEIEILELKFHNVLPPLFKKLLLEFPILSTGFSKYRTVMAASECIASQPASL</sequence>
<dbReference type="RefSeq" id="WP_198000410.1">
    <property type="nucleotide sequence ID" value="NZ_CP036269.1"/>
</dbReference>
<protein>
    <submittedName>
        <fullName evidence="2">VTC domain protein</fullName>
    </submittedName>
</protein>
<dbReference type="KEGG" id="gaz:Pan241w_17860"/>
<gene>
    <name evidence="2" type="ORF">Pan241w_17860</name>
</gene>
<feature type="domain" description="VTC" evidence="1">
    <location>
        <begin position="22"/>
        <end position="239"/>
    </location>
</feature>